<dbReference type="GO" id="GO:0002161">
    <property type="term" value="F:aminoacyl-tRNA deacylase activity"/>
    <property type="evidence" value="ECO:0007669"/>
    <property type="project" value="InterPro"/>
</dbReference>
<evidence type="ECO:0000259" key="12">
    <source>
        <dbReference type="Pfam" id="PF08264"/>
    </source>
</evidence>
<keyword evidence="3 10" id="KW-0436">Ligase</keyword>
<comment type="caution">
    <text evidence="13">The sequence shown here is derived from an EMBL/GenBank/DDBJ whole genome shotgun (WGS) entry which is preliminary data.</text>
</comment>
<protein>
    <recommendedName>
        <fullName evidence="2">isoleucine--tRNA ligase</fullName>
        <ecNumber evidence="2">6.1.1.5</ecNumber>
    </recommendedName>
    <alternativeName>
        <fullName evidence="8">Isoleucyl-tRNA synthetase</fullName>
    </alternativeName>
</protein>
<evidence type="ECO:0000256" key="8">
    <source>
        <dbReference type="ARBA" id="ARBA00032665"/>
    </source>
</evidence>
<dbReference type="PROSITE" id="PS00178">
    <property type="entry name" value="AA_TRNA_LIGASE_I"/>
    <property type="match status" value="1"/>
</dbReference>
<dbReference type="Gene3D" id="3.90.740.10">
    <property type="entry name" value="Valyl/Leucyl/Isoleucyl-tRNA synthetase, editing domain"/>
    <property type="match status" value="1"/>
</dbReference>
<dbReference type="CDD" id="cd07961">
    <property type="entry name" value="Anticodon_Ia_Ile_ABEc"/>
    <property type="match status" value="1"/>
</dbReference>
<dbReference type="GO" id="GO:0005524">
    <property type="term" value="F:ATP binding"/>
    <property type="evidence" value="ECO:0007669"/>
    <property type="project" value="UniProtKB-KW"/>
</dbReference>
<evidence type="ECO:0000256" key="10">
    <source>
        <dbReference type="RuleBase" id="RU363035"/>
    </source>
</evidence>
<dbReference type="SUPFAM" id="SSF47323">
    <property type="entry name" value="Anticodon-binding domain of a subclass of class I aminoacyl-tRNA synthetases"/>
    <property type="match status" value="1"/>
</dbReference>
<dbReference type="FunFam" id="3.90.740.10:FF:000035">
    <property type="entry name" value="Isoleucyl-tRNA synthetase"/>
    <property type="match status" value="1"/>
</dbReference>
<dbReference type="SUPFAM" id="SSF50677">
    <property type="entry name" value="ValRS/IleRS/LeuRS editing domain"/>
    <property type="match status" value="1"/>
</dbReference>
<evidence type="ECO:0000313" key="14">
    <source>
        <dbReference type="Proteomes" id="UP000070089"/>
    </source>
</evidence>
<name>A0A132NZH8_GIAIN</name>
<gene>
    <name evidence="13" type="ORF">QR46_0460</name>
</gene>
<evidence type="ECO:0000256" key="2">
    <source>
        <dbReference type="ARBA" id="ARBA00013165"/>
    </source>
</evidence>
<dbReference type="CDD" id="cd00818">
    <property type="entry name" value="IleRS_core"/>
    <property type="match status" value="1"/>
</dbReference>
<dbReference type="GO" id="GO:0004822">
    <property type="term" value="F:isoleucine-tRNA ligase activity"/>
    <property type="evidence" value="ECO:0007669"/>
    <property type="project" value="UniProtKB-EC"/>
</dbReference>
<evidence type="ECO:0000256" key="4">
    <source>
        <dbReference type="ARBA" id="ARBA00022741"/>
    </source>
</evidence>
<keyword evidence="7 10" id="KW-0030">Aminoacyl-tRNA synthetase</keyword>
<dbReference type="InterPro" id="IPR009080">
    <property type="entry name" value="tRNAsynth_Ia_anticodon-bd"/>
</dbReference>
<evidence type="ECO:0000256" key="5">
    <source>
        <dbReference type="ARBA" id="ARBA00022840"/>
    </source>
</evidence>
<keyword evidence="6 10" id="KW-0648">Protein biosynthesis</keyword>
<evidence type="ECO:0000256" key="7">
    <source>
        <dbReference type="ARBA" id="ARBA00023146"/>
    </source>
</evidence>
<dbReference type="Gene3D" id="1.10.730.10">
    <property type="entry name" value="Isoleucyl-tRNA Synthetase, Domain 1"/>
    <property type="match status" value="1"/>
</dbReference>
<dbReference type="InterPro" id="IPR009008">
    <property type="entry name" value="Val/Leu/Ile-tRNA-synth_edit"/>
</dbReference>
<dbReference type="InterPro" id="IPR001412">
    <property type="entry name" value="aa-tRNA-synth_I_CS"/>
</dbReference>
<dbReference type="FunFam" id="3.40.50.620:FF:000023">
    <property type="entry name" value="Isoleucyl-tRNA synthetase,cytoplasmic"/>
    <property type="match status" value="1"/>
</dbReference>
<evidence type="ECO:0000256" key="6">
    <source>
        <dbReference type="ARBA" id="ARBA00022917"/>
    </source>
</evidence>
<evidence type="ECO:0000313" key="13">
    <source>
        <dbReference type="EMBL" id="KWX15476.1"/>
    </source>
</evidence>
<feature type="domain" description="Aminoacyl-tRNA synthetase class Ia" evidence="11">
    <location>
        <begin position="92"/>
        <end position="773"/>
    </location>
</feature>
<dbReference type="Pfam" id="PF00133">
    <property type="entry name" value="tRNA-synt_1"/>
    <property type="match status" value="1"/>
</dbReference>
<dbReference type="InterPro" id="IPR033709">
    <property type="entry name" value="Anticodon_Ile_ABEc"/>
</dbReference>
<dbReference type="Gene3D" id="3.40.50.620">
    <property type="entry name" value="HUPs"/>
    <property type="match status" value="2"/>
</dbReference>
<dbReference type="GO" id="GO:0000049">
    <property type="term" value="F:tRNA binding"/>
    <property type="evidence" value="ECO:0007669"/>
    <property type="project" value="InterPro"/>
</dbReference>
<evidence type="ECO:0000259" key="11">
    <source>
        <dbReference type="Pfam" id="PF00133"/>
    </source>
</evidence>
<dbReference type="EMBL" id="JXTI01000007">
    <property type="protein sequence ID" value="KWX15476.1"/>
    <property type="molecule type" value="Genomic_DNA"/>
</dbReference>
<dbReference type="GO" id="GO:0006428">
    <property type="term" value="P:isoleucyl-tRNA aminoacylation"/>
    <property type="evidence" value="ECO:0007669"/>
    <property type="project" value="InterPro"/>
</dbReference>
<dbReference type="PANTHER" id="PTHR42780:SF1">
    <property type="entry name" value="ISOLEUCINE--TRNA LIGASE, CYTOPLASMIC"/>
    <property type="match status" value="1"/>
</dbReference>
<organism evidence="13 14">
    <name type="scientific">Giardia duodenalis assemblage B</name>
    <dbReference type="NCBI Taxonomy" id="1394984"/>
    <lineage>
        <taxon>Eukaryota</taxon>
        <taxon>Metamonada</taxon>
        <taxon>Diplomonadida</taxon>
        <taxon>Hexamitidae</taxon>
        <taxon>Giardiinae</taxon>
        <taxon>Giardia</taxon>
    </lineage>
</organism>
<comment type="catalytic activity">
    <reaction evidence="9">
        <text>tRNA(Ile) + L-isoleucine + ATP = L-isoleucyl-tRNA(Ile) + AMP + diphosphate</text>
        <dbReference type="Rhea" id="RHEA:11060"/>
        <dbReference type="Rhea" id="RHEA-COMP:9666"/>
        <dbReference type="Rhea" id="RHEA-COMP:9695"/>
        <dbReference type="ChEBI" id="CHEBI:30616"/>
        <dbReference type="ChEBI" id="CHEBI:33019"/>
        <dbReference type="ChEBI" id="CHEBI:58045"/>
        <dbReference type="ChEBI" id="CHEBI:78442"/>
        <dbReference type="ChEBI" id="CHEBI:78528"/>
        <dbReference type="ChEBI" id="CHEBI:456215"/>
        <dbReference type="EC" id="6.1.1.5"/>
    </reaction>
</comment>
<dbReference type="InterPro" id="IPR014729">
    <property type="entry name" value="Rossmann-like_a/b/a_fold"/>
</dbReference>
<keyword evidence="4 10" id="KW-0547">Nucleotide-binding</keyword>
<dbReference type="AlphaFoldDB" id="A0A132NZH8"/>
<sequence length="1229" mass="140722">MSRKYGSVRSSIPSVAPLCSEVRRASLSQRATSASSASLSKYSRLVRSVTCMMPILDKIRVDFKMASASYAPPNMLHIPQGLLNFPAMEEEILDYWDQIQAFETQLRLTRNYPSFNFYDGPPFATGLPHYGHLLAGTIKDVVCRYYSMNHRYVSRRFGWDCHGLPVEHEVDKMLEVKSPSDVVNKIGIRKYNQTCRSIVMRYSREWETIVKRSGRWIDFKRDYKTMDLLFMESVWWVFKELYNRGLVYEGTKVMPYSTACATPLSNFEANLNYKEVQDMTCIVNFPVIIPDTNTEAGGTIDTNVTDEKISLWKRVFSSHSEVHLVAWTTTPWTLPSNLALCVNPSLDYVLCRRVLGPDGETVENSPGYLVAESLLETLLPPLVDKKTKKETPTHKVIHRFVGQDLAGLRYEPLFPYFKSTYGTKHACWKVVADDYVTSDSGVGIVHIAPFFGEDDYRVGLENNIVVKDGDVVCPLDDVGNFLPEVADFAGLYVKDANKPILKYLKETGRLVSQSTCTHSYPYCWRSDTPLIYRAIPSWFVKVEQIKDSLIRNNLKASWVPKVIQERRFHNWLENARDWSISRNRFWGCPIPVWMSADKTQTRVIGSVSELSELTGVPLTRIRDIHRDYLDSMTIPDPRGPEYPPMRRVSPVFDCWFESGSMPYAQKHYPFHPDYKKVQGTDAFLKEFPGDFIAEGLDQTRGWFYTLLILSTILFDSPPSMNCIVNGLVLASDGQKMSKRSRNYPDVNHIINTYGSDALRLYLVNSPAVRAQELRFREEGVKGVTKDLFVPWYNSFRFFTQQATRYREVTGRDFLSLPLHHEKPIFEQALKKMVTSVLDMWILASFEQLVAIVRREMASYQLYNVLPELLRFIDDLTKWYIRFNRDTLKGEDGADATYVSLNVLFYVLFMLCRLMAPYTPFICDWMYLQLRPVMSLPGVFDKVRYRSIHFWAIPSLAPNTFKFQAQPNVIEKMTALKDVITLGRMVRKDKCGVTSFKMPLGSVTIAHDRKDILDELKTLVSFIQNELNVLEVNFHVGEEGLATFAVIPDFIAIKEVYAGDKKALGSIINKVKGLCDISKPENLALIKELRNTGRCQLDNITVTSDLCKVMLEPISIPNYASAADETGFLCSFDTRITQEIKQKAAVRILFSKIQQLRRRVGMDFRDKADVYVYSVQEGDDLVQYAVDSIADRVNGTIRQAEPGSLEDESGTEADSIENDIFKCMVRIVRY</sequence>
<feature type="domain" description="Methionyl/Valyl/Leucyl/Isoleucyl-tRNA synthetase anticodon-binding" evidence="12">
    <location>
        <begin position="838"/>
        <end position="989"/>
    </location>
</feature>
<dbReference type="InterPro" id="IPR013155">
    <property type="entry name" value="M/V/L/I-tRNA-synth_anticd-bd"/>
</dbReference>
<dbReference type="VEuPathDB" id="GiardiaDB:QR46_0460"/>
<dbReference type="Pfam" id="PF19302">
    <property type="entry name" value="DUF5915"/>
    <property type="match status" value="1"/>
</dbReference>
<dbReference type="PANTHER" id="PTHR42780">
    <property type="entry name" value="SOLEUCYL-TRNA SYNTHETASE"/>
    <property type="match status" value="1"/>
</dbReference>
<comment type="similarity">
    <text evidence="1 10">Belongs to the class-I aminoacyl-tRNA synthetase family.</text>
</comment>
<evidence type="ECO:0000256" key="3">
    <source>
        <dbReference type="ARBA" id="ARBA00022598"/>
    </source>
</evidence>
<dbReference type="InterPro" id="IPR002300">
    <property type="entry name" value="aa-tRNA-synth_Ia"/>
</dbReference>
<dbReference type="InterPro" id="IPR023586">
    <property type="entry name" value="Ile-tRNA-ligase_type2"/>
</dbReference>
<evidence type="ECO:0000256" key="1">
    <source>
        <dbReference type="ARBA" id="ARBA00005594"/>
    </source>
</evidence>
<proteinExistence type="inferred from homology"/>
<accession>A0A132NZH8</accession>
<dbReference type="PRINTS" id="PR00984">
    <property type="entry name" value="TRNASYNTHILE"/>
</dbReference>
<dbReference type="FunFam" id="3.40.50.620:FF:000133">
    <property type="entry name" value="Isoleucyl-tRNA synthetase, cytoplasmic"/>
    <property type="match status" value="1"/>
</dbReference>
<dbReference type="EC" id="6.1.1.5" evidence="2"/>
<evidence type="ECO:0000256" key="9">
    <source>
        <dbReference type="ARBA" id="ARBA00048359"/>
    </source>
</evidence>
<dbReference type="Proteomes" id="UP000070089">
    <property type="component" value="Unassembled WGS sequence"/>
</dbReference>
<reference evidence="13 14" key="1">
    <citation type="journal article" date="2015" name="Mol. Biochem. Parasitol.">
        <title>Identification of polymorphic genes for use in assemblage B genotyping assays through comparative genomics of multiple assemblage B Giardia duodenalis isolates.</title>
        <authorList>
            <person name="Wielinga C."/>
            <person name="Thompson R.C."/>
            <person name="Monis P."/>
            <person name="Ryan U."/>
        </authorList>
    </citation>
    <scope>NUCLEOTIDE SEQUENCE [LARGE SCALE GENOMIC DNA]</scope>
    <source>
        <strain evidence="13 14">BAH15c1</strain>
    </source>
</reference>
<dbReference type="NCBIfam" id="TIGR00392">
    <property type="entry name" value="ileS"/>
    <property type="match status" value="1"/>
</dbReference>
<dbReference type="InterPro" id="IPR002301">
    <property type="entry name" value="Ile-tRNA-ligase"/>
</dbReference>
<dbReference type="SUPFAM" id="SSF52374">
    <property type="entry name" value="Nucleotidylyl transferase"/>
    <property type="match status" value="1"/>
</dbReference>
<dbReference type="Pfam" id="PF08264">
    <property type="entry name" value="Anticodon_1"/>
    <property type="match status" value="1"/>
</dbReference>
<dbReference type="OrthoDB" id="1706657at2759"/>
<keyword evidence="5 10" id="KW-0067">ATP-binding</keyword>